<feature type="region of interest" description="Disordered" evidence="1">
    <location>
        <begin position="1"/>
        <end position="32"/>
    </location>
</feature>
<dbReference type="EMBL" id="KZ293529">
    <property type="protein sequence ID" value="PBK58671.1"/>
    <property type="molecule type" value="Genomic_DNA"/>
</dbReference>
<sequence>MHSMELLRTKHPTKGSLASPKASAKRLPSNAERSPRYLDFDVQSHPCIKDGQERHEDGRRLLWESRLLCEHRLYDTRYGSRSLLWRTGEGASRLSSPNTIVVHSAAQFNALLFPPSVASTKPFFNLTTCLDIASRPTPSREHRRIGDLIMVMKAVS</sequence>
<evidence type="ECO:0000256" key="1">
    <source>
        <dbReference type="SAM" id="MobiDB-lite"/>
    </source>
</evidence>
<keyword evidence="3" id="KW-1185">Reference proteome</keyword>
<evidence type="ECO:0000313" key="2">
    <source>
        <dbReference type="EMBL" id="PBK58671.1"/>
    </source>
</evidence>
<reference evidence="3" key="1">
    <citation type="journal article" date="2017" name="Nat. Ecol. Evol.">
        <title>Genome expansion and lineage-specific genetic innovations in the forest pathogenic fungi Armillaria.</title>
        <authorList>
            <person name="Sipos G."/>
            <person name="Prasanna A.N."/>
            <person name="Walter M.C."/>
            <person name="O'Connor E."/>
            <person name="Balint B."/>
            <person name="Krizsan K."/>
            <person name="Kiss B."/>
            <person name="Hess J."/>
            <person name="Varga T."/>
            <person name="Slot J."/>
            <person name="Riley R."/>
            <person name="Boka B."/>
            <person name="Rigling D."/>
            <person name="Barry K."/>
            <person name="Lee J."/>
            <person name="Mihaltcheva S."/>
            <person name="LaButti K."/>
            <person name="Lipzen A."/>
            <person name="Waldron R."/>
            <person name="Moloney N.M."/>
            <person name="Sperisen C."/>
            <person name="Kredics L."/>
            <person name="Vagvoelgyi C."/>
            <person name="Patrignani A."/>
            <person name="Fitzpatrick D."/>
            <person name="Nagy I."/>
            <person name="Doyle S."/>
            <person name="Anderson J.B."/>
            <person name="Grigoriev I.V."/>
            <person name="Gueldener U."/>
            <person name="Muensterkoetter M."/>
            <person name="Nagy L.G."/>
        </authorList>
    </citation>
    <scope>NUCLEOTIDE SEQUENCE [LARGE SCALE GENOMIC DNA]</scope>
    <source>
        <strain evidence="3">28-4</strain>
    </source>
</reference>
<gene>
    <name evidence="2" type="ORF">ARMSODRAFT_103832</name>
</gene>
<proteinExistence type="predicted"/>
<name>A0A2H3AIF2_9AGAR</name>
<evidence type="ECO:0000313" key="3">
    <source>
        <dbReference type="Proteomes" id="UP000218334"/>
    </source>
</evidence>
<accession>A0A2H3AIF2</accession>
<dbReference type="Proteomes" id="UP000218334">
    <property type="component" value="Unassembled WGS sequence"/>
</dbReference>
<dbReference type="AlphaFoldDB" id="A0A2H3AIF2"/>
<organism evidence="2 3">
    <name type="scientific">Armillaria solidipes</name>
    <dbReference type="NCBI Taxonomy" id="1076256"/>
    <lineage>
        <taxon>Eukaryota</taxon>
        <taxon>Fungi</taxon>
        <taxon>Dikarya</taxon>
        <taxon>Basidiomycota</taxon>
        <taxon>Agaricomycotina</taxon>
        <taxon>Agaricomycetes</taxon>
        <taxon>Agaricomycetidae</taxon>
        <taxon>Agaricales</taxon>
        <taxon>Marasmiineae</taxon>
        <taxon>Physalacriaceae</taxon>
        <taxon>Armillaria</taxon>
    </lineage>
</organism>
<protein>
    <submittedName>
        <fullName evidence="2">Uncharacterized protein</fullName>
    </submittedName>
</protein>